<protein>
    <submittedName>
        <fullName evidence="2">Uncharacterized protein</fullName>
    </submittedName>
</protein>
<feature type="non-terminal residue" evidence="2">
    <location>
        <position position="1"/>
    </location>
</feature>
<feature type="compositionally biased region" description="Low complexity" evidence="1">
    <location>
        <begin position="45"/>
        <end position="58"/>
    </location>
</feature>
<name>A0AAW0WWB3_CHEQU</name>
<gene>
    <name evidence="2" type="ORF">OTU49_004964</name>
</gene>
<proteinExistence type="predicted"/>
<organism evidence="2 3">
    <name type="scientific">Cherax quadricarinatus</name>
    <name type="common">Australian red claw crayfish</name>
    <dbReference type="NCBI Taxonomy" id="27406"/>
    <lineage>
        <taxon>Eukaryota</taxon>
        <taxon>Metazoa</taxon>
        <taxon>Ecdysozoa</taxon>
        <taxon>Arthropoda</taxon>
        <taxon>Crustacea</taxon>
        <taxon>Multicrustacea</taxon>
        <taxon>Malacostraca</taxon>
        <taxon>Eumalacostraca</taxon>
        <taxon>Eucarida</taxon>
        <taxon>Decapoda</taxon>
        <taxon>Pleocyemata</taxon>
        <taxon>Astacidea</taxon>
        <taxon>Parastacoidea</taxon>
        <taxon>Parastacidae</taxon>
        <taxon>Cherax</taxon>
    </lineage>
</organism>
<dbReference type="EMBL" id="JARKIK010000044">
    <property type="protein sequence ID" value="KAK8736376.1"/>
    <property type="molecule type" value="Genomic_DNA"/>
</dbReference>
<reference evidence="2 3" key="1">
    <citation type="journal article" date="2024" name="BMC Genomics">
        <title>Genome assembly of redclaw crayfish (Cherax quadricarinatus) provides insights into its immune adaptation and hypoxia tolerance.</title>
        <authorList>
            <person name="Liu Z."/>
            <person name="Zheng J."/>
            <person name="Li H."/>
            <person name="Fang K."/>
            <person name="Wang S."/>
            <person name="He J."/>
            <person name="Zhou D."/>
            <person name="Weng S."/>
            <person name="Chi M."/>
            <person name="Gu Z."/>
            <person name="He J."/>
            <person name="Li F."/>
            <person name="Wang M."/>
        </authorList>
    </citation>
    <scope>NUCLEOTIDE SEQUENCE [LARGE SCALE GENOMIC DNA]</scope>
    <source>
        <strain evidence="2">ZL_2023a</strain>
    </source>
</reference>
<dbReference type="Proteomes" id="UP001445076">
    <property type="component" value="Unassembled WGS sequence"/>
</dbReference>
<accession>A0AAW0WWB3</accession>
<keyword evidence="3" id="KW-1185">Reference proteome</keyword>
<sequence length="110" mass="12129">AISLPSESLQDYKQGPCGLLIAGTCVALPPANEELDQLVVGDTLQPTTQPTKPTSQPSANYPTIHCQPPRTDSRYTCVRRRGSQVRSLSLSLFLPRYRSADYVYLDQCES</sequence>
<evidence type="ECO:0000313" key="3">
    <source>
        <dbReference type="Proteomes" id="UP001445076"/>
    </source>
</evidence>
<reference evidence="2" key="2">
    <citation type="submission" date="2024-01" db="EMBL/GenBank/DDBJ databases">
        <authorList>
            <person name="He J."/>
            <person name="Wang M."/>
            <person name="Zheng J."/>
            <person name="Liu Z."/>
        </authorList>
    </citation>
    <scope>NUCLEOTIDE SEQUENCE</scope>
    <source>
        <strain evidence="2">ZL_2023a</strain>
        <tissue evidence="2">Muscle</tissue>
    </source>
</reference>
<evidence type="ECO:0000313" key="2">
    <source>
        <dbReference type="EMBL" id="KAK8736376.1"/>
    </source>
</evidence>
<feature type="region of interest" description="Disordered" evidence="1">
    <location>
        <begin position="41"/>
        <end position="65"/>
    </location>
</feature>
<dbReference type="AlphaFoldDB" id="A0AAW0WWB3"/>
<evidence type="ECO:0000256" key="1">
    <source>
        <dbReference type="SAM" id="MobiDB-lite"/>
    </source>
</evidence>
<dbReference type="EMBL" id="JARKIK010000044">
    <property type="protein sequence ID" value="KAK8736374.1"/>
    <property type="molecule type" value="Genomic_DNA"/>
</dbReference>
<comment type="caution">
    <text evidence="2">The sequence shown here is derived from an EMBL/GenBank/DDBJ whole genome shotgun (WGS) entry which is preliminary data.</text>
</comment>